<dbReference type="PROSITE" id="PS51371">
    <property type="entry name" value="CBS"/>
    <property type="match status" value="2"/>
</dbReference>
<dbReference type="STRING" id="183478.A0A364N4E3"/>
<proteinExistence type="inferred from homology"/>
<dbReference type="GO" id="GO:0005247">
    <property type="term" value="F:voltage-gated chloride channel activity"/>
    <property type="evidence" value="ECO:0007669"/>
    <property type="project" value="TreeGrafter"/>
</dbReference>
<dbReference type="InterPro" id="IPR013154">
    <property type="entry name" value="ADH-like_N"/>
</dbReference>
<dbReference type="PANTHER" id="PTHR45711">
    <property type="entry name" value="CHLORIDE CHANNEL PROTEIN"/>
    <property type="match status" value="1"/>
</dbReference>
<dbReference type="SUPFAM" id="SSF81340">
    <property type="entry name" value="Clc chloride channel"/>
    <property type="match status" value="1"/>
</dbReference>
<feature type="compositionally biased region" description="Basic and acidic residues" evidence="18">
    <location>
        <begin position="1223"/>
        <end position="1235"/>
    </location>
</feature>
<evidence type="ECO:0000256" key="7">
    <source>
        <dbReference type="ARBA" id="ARBA00022723"/>
    </source>
</evidence>
<feature type="transmembrane region" description="Helical" evidence="19">
    <location>
        <begin position="734"/>
        <end position="752"/>
    </location>
</feature>
<gene>
    <name evidence="21" type="ORF">DDE83_004475</name>
</gene>
<keyword evidence="14" id="KW-0868">Chloride</keyword>
<dbReference type="SUPFAM" id="SSF51735">
    <property type="entry name" value="NAD(P)-binding Rossmann-fold domains"/>
    <property type="match status" value="1"/>
</dbReference>
<feature type="domain" description="CBS" evidence="20">
    <location>
        <begin position="988"/>
        <end position="1050"/>
    </location>
</feature>
<feature type="compositionally biased region" description="Polar residues" evidence="18">
    <location>
        <begin position="1770"/>
        <end position="1784"/>
    </location>
</feature>
<feature type="region of interest" description="Disordered" evidence="18">
    <location>
        <begin position="1223"/>
        <end position="1338"/>
    </location>
</feature>
<feature type="region of interest" description="Disordered" evidence="18">
    <location>
        <begin position="1136"/>
        <end position="1189"/>
    </location>
</feature>
<comment type="caution">
    <text evidence="21">The sequence shown here is derived from an EMBL/GenBank/DDBJ whole genome shotgun (WGS) entry which is preliminary data.</text>
</comment>
<feature type="transmembrane region" description="Helical" evidence="19">
    <location>
        <begin position="595"/>
        <end position="622"/>
    </location>
</feature>
<dbReference type="InterPro" id="IPR002328">
    <property type="entry name" value="ADH_Zn_CS"/>
</dbReference>
<dbReference type="GO" id="GO:0005886">
    <property type="term" value="C:plasma membrane"/>
    <property type="evidence" value="ECO:0007669"/>
    <property type="project" value="TreeGrafter"/>
</dbReference>
<sequence>MADQKTQTFEIPKTCKAGVVVNEGPDFRVEVQDVPVPECGPTDVLIKLNATGICHSDIHFMLNDWATPKMSDLGTRCAGHEGSGVIVKVGDQVKNLKPVSPERYTTLVPDGVNDYIAGPIMCSASTIYTSIKQSGLRPGDWAVFPGAGGGVGLQGVQLAKAMGLRAVAVDTGDDKKKLCMETGGAEHFIDFKKVENVAEEVVRLTDGIGAHGVFVTAVQTYPSSISYLGTRVGGKVMCIGLPPTGTGHIDVDPNQMCFRKQSVQGTLVSNMADVDKTLDFAKRGLLKPIYTVAYVEGMSSSSHSRSPIGHDASSSRTSNGKQPAVQDDHNDEEALLADDPLEHDLPEQLSFKRRPKTQGSASGFARFLPSPLTSSSNRASPTPRSHRANGSTELILNYLDTPGSAGEHLQDTKDANGLDWYVEGPGRRVGYDDLTAIDWIFEYAKERQRLRYLYTGASGILGHVKQLADASQVWIILVAAGILSGGIAAFIDVASDWLADLKTGYCHNVDGDGQFYLNKSFCCWGIEEEQACHDWNSWGSAMGIGSASGRFVVEYIFFILFSVLLAACASLLVREFSPYAKHSGIPEIKTVLGGFVIRHFLGGWTLVTKTIGLCLAVASGLWLGKEGPLVHVACCSANLVMKLFSTVNGNEARKREVFSAAAAAGISVAFGAPIGGVLFSLEQLSYYFPDKTMWSSFVCAMVAAVTLQACNPFRTGKLVLYQVTYHSGWHDFELVPFVFLGILGGLFGGFFIKLNMGVAEWRKNRQYLKGPVTEVVIVSFITALINFPIKFMRAQASELVHVLFAECADLTEDTLGLCKSGKANTGVLALLLISSGLGVILASFTFGLQIPAGIILPSMAIGGLFGRAVGLSMEVVQNAWPSLFFFQSCEPDVPCVTPGTYAIIGAASALAGTTRMTVSIVVIMFELTGALTYVLPIMIAVMISKWTGDAISPRGIYESWIHFKGYPFLDNRDDNGSSIPDVSASHVMTRIEDLTAITAIGHSIGSLRELLSHHRFRGFPVIDNSRDALLLGYISRTELQYALQAALMPPRNLAPETEAYFSHQPLSDPTTSLDLRPWMDQTPITLNAKASFQLTVSMFQKLGLRYVLFTDRGTLKGLLTKKDVWYVMEGMEEEREEGGAGIGVSRGGLREERDDDDDEESEERGLLGTPEEEQDSFIGGHGLGIRRDPADDVYRAESTPSLARDNEASPIIFAKLHHILGRDREKMAHATETERRSRKKRSSSKTPKTRSSSRKPRPAVSNMYLQDFAPAVQPAPQSPPHYTEHQQSYFPNATSSPPVLPSYSASPPQRPGYNQMPGAFPQDVPRYWSPPPQPVQPYASQSTIRFASPPPHEPRGQGPFQQQWDSLDRMAAKSYTNLRDMAGKSVTNLTSNYIERPTAAVATKSMQTLCRGAALYDMISSKFDTVITSIDDDKFSGEEQDLMMEMSEEQQQEDQRPSPPLGESRRPVREGVYPKPSSERKSNHFSKVWLYANSRLPPHLPPFKVYLPTYPLICLAATYSEKAYVPPGTKKNPETETHIPADWRSGTKAMVLKSIPVEELNTIVFAIRGSQTFMDWAVNYNSAPSSPGKFLDDPGNLCHAGFLYVAKKMVKPVAERLKVLLQENPARSNCSLLITGHSAGGAVAALLYAHMMSTKIESELNYLTSFFKRVHCITFGAPPVSLRPLKKPEDKRHRKSLFYGFINEGDPIPRADKGVLRSLLKLYASPAPTVASNIASTMASMSKTNVSAAPSSSPPKCKSKHGFAPRLTRPSKSSLQTNNTNSTASTLPAWPIPACTLSPAGRLVVLRQRVGSKSDDDVEAVTVDDDLLRKVVYGDLLKHQMTVYKKRIEGVAVRAVTASGC</sequence>
<keyword evidence="6 19" id="KW-0812">Transmembrane</keyword>
<dbReference type="GO" id="GO:0018455">
    <property type="term" value="F:alcohol dehydrogenase [NAD(P)+] activity"/>
    <property type="evidence" value="ECO:0007669"/>
    <property type="project" value="UniProtKB-ARBA"/>
</dbReference>
<feature type="domain" description="CBS" evidence="20">
    <location>
        <begin position="1079"/>
        <end position="1137"/>
    </location>
</feature>
<evidence type="ECO:0000313" key="21">
    <source>
        <dbReference type="EMBL" id="RAR11748.1"/>
    </source>
</evidence>
<dbReference type="InterPro" id="IPR029058">
    <property type="entry name" value="AB_hydrolase_fold"/>
</dbReference>
<dbReference type="Gene3D" id="3.90.180.10">
    <property type="entry name" value="Medium-chain alcohol dehydrogenases, catalytic domain"/>
    <property type="match status" value="2"/>
</dbReference>
<accession>A0A364N4E3</accession>
<dbReference type="Gene3D" id="1.10.3080.10">
    <property type="entry name" value="Clc chloride channel"/>
    <property type="match status" value="1"/>
</dbReference>
<dbReference type="SUPFAM" id="SSF53474">
    <property type="entry name" value="alpha/beta-Hydrolases"/>
    <property type="match status" value="1"/>
</dbReference>
<dbReference type="InterPro" id="IPR036291">
    <property type="entry name" value="NAD(P)-bd_dom_sf"/>
</dbReference>
<dbReference type="InterPro" id="IPR001807">
    <property type="entry name" value="ClC"/>
</dbReference>
<feature type="region of interest" description="Disordered" evidence="18">
    <location>
        <begin position="1444"/>
        <end position="1480"/>
    </location>
</feature>
<organism evidence="21 22">
    <name type="scientific">Stemphylium lycopersici</name>
    <name type="common">Tomato gray leaf spot disease fungus</name>
    <name type="synonym">Thyrospora lycopersici</name>
    <dbReference type="NCBI Taxonomy" id="183478"/>
    <lineage>
        <taxon>Eukaryota</taxon>
        <taxon>Fungi</taxon>
        <taxon>Dikarya</taxon>
        <taxon>Ascomycota</taxon>
        <taxon>Pezizomycotina</taxon>
        <taxon>Dothideomycetes</taxon>
        <taxon>Pleosporomycetidae</taxon>
        <taxon>Pleosporales</taxon>
        <taxon>Pleosporineae</taxon>
        <taxon>Pleosporaceae</taxon>
        <taxon>Stemphylium</taxon>
    </lineage>
</organism>
<dbReference type="PRINTS" id="PR00762">
    <property type="entry name" value="CLCHANNEL"/>
</dbReference>
<evidence type="ECO:0000256" key="10">
    <source>
        <dbReference type="ARBA" id="ARBA00023002"/>
    </source>
</evidence>
<dbReference type="InterPro" id="IPR014743">
    <property type="entry name" value="Cl-channel_core"/>
</dbReference>
<dbReference type="GO" id="GO:0008270">
    <property type="term" value="F:zinc ion binding"/>
    <property type="evidence" value="ECO:0007669"/>
    <property type="project" value="InterPro"/>
</dbReference>
<dbReference type="FunFam" id="3.10.580.10:FF:000119">
    <property type="entry name" value="Chloride channel protein"/>
    <property type="match status" value="1"/>
</dbReference>
<feature type="region of interest" description="Disordered" evidence="18">
    <location>
        <begin position="300"/>
        <end position="328"/>
    </location>
</feature>
<evidence type="ECO:0000313" key="22">
    <source>
        <dbReference type="Proteomes" id="UP000249619"/>
    </source>
</evidence>
<dbReference type="Gene3D" id="3.40.50.1820">
    <property type="entry name" value="alpha/beta hydrolase"/>
    <property type="match status" value="1"/>
</dbReference>
<evidence type="ECO:0000259" key="20">
    <source>
        <dbReference type="PROSITE" id="PS51371"/>
    </source>
</evidence>
<keyword evidence="9 19" id="KW-1133">Transmembrane helix</keyword>
<comment type="cofactor">
    <cofactor evidence="1 17">
        <name>Zn(2+)</name>
        <dbReference type="ChEBI" id="CHEBI:29105"/>
    </cofactor>
</comment>
<evidence type="ECO:0000256" key="11">
    <source>
        <dbReference type="ARBA" id="ARBA00023027"/>
    </source>
</evidence>
<dbReference type="InterPro" id="IPR011032">
    <property type="entry name" value="GroES-like_sf"/>
</dbReference>
<feature type="transmembrane region" description="Helical" evidence="19">
    <location>
        <begin position="473"/>
        <end position="491"/>
    </location>
</feature>
<evidence type="ECO:0000256" key="18">
    <source>
        <dbReference type="SAM" id="MobiDB-lite"/>
    </source>
</evidence>
<feature type="compositionally biased region" description="Polar residues" evidence="18">
    <location>
        <begin position="371"/>
        <end position="390"/>
    </location>
</feature>
<comment type="similarity">
    <text evidence="3 17">Belongs to the zinc-containing alcohol dehydrogenase family.</text>
</comment>
<dbReference type="GO" id="GO:0005794">
    <property type="term" value="C:Golgi apparatus"/>
    <property type="evidence" value="ECO:0007669"/>
    <property type="project" value="TreeGrafter"/>
</dbReference>
<dbReference type="Pfam" id="PF01764">
    <property type="entry name" value="Lipase_3"/>
    <property type="match status" value="1"/>
</dbReference>
<evidence type="ECO:0000256" key="15">
    <source>
        <dbReference type="ARBA" id="ARBA00049043"/>
    </source>
</evidence>
<dbReference type="Pfam" id="PF00107">
    <property type="entry name" value="ADH_zinc_N"/>
    <property type="match status" value="1"/>
</dbReference>
<dbReference type="SUPFAM" id="SSF54631">
    <property type="entry name" value="CBS-domain pair"/>
    <property type="match status" value="1"/>
</dbReference>
<feature type="compositionally biased region" description="Basic residues" evidence="18">
    <location>
        <begin position="1236"/>
        <end position="1257"/>
    </location>
</feature>
<evidence type="ECO:0000256" key="5">
    <source>
        <dbReference type="ARBA" id="ARBA00022448"/>
    </source>
</evidence>
<feature type="region of interest" description="Disordered" evidence="18">
    <location>
        <begin position="1745"/>
        <end position="1784"/>
    </location>
</feature>
<feature type="compositionally biased region" description="Polar residues" evidence="18">
    <location>
        <begin position="312"/>
        <end position="321"/>
    </location>
</feature>
<evidence type="ECO:0000256" key="13">
    <source>
        <dbReference type="ARBA" id="ARBA00023136"/>
    </source>
</evidence>
<keyword evidence="22" id="KW-1185">Reference proteome</keyword>
<feature type="region of interest" description="Disordered" evidence="18">
    <location>
        <begin position="346"/>
        <end position="390"/>
    </location>
</feature>
<keyword evidence="10" id="KW-0560">Oxidoreductase</keyword>
<feature type="transmembrane region" description="Helical" evidence="19">
    <location>
        <begin position="920"/>
        <end position="943"/>
    </location>
</feature>
<evidence type="ECO:0000256" key="1">
    <source>
        <dbReference type="ARBA" id="ARBA00001947"/>
    </source>
</evidence>
<keyword evidence="8 17" id="KW-0862">Zinc</keyword>
<dbReference type="PANTHER" id="PTHR45711:SF6">
    <property type="entry name" value="CHLORIDE CHANNEL PROTEIN"/>
    <property type="match status" value="1"/>
</dbReference>
<evidence type="ECO:0000256" key="19">
    <source>
        <dbReference type="SAM" id="Phobius"/>
    </source>
</evidence>
<dbReference type="InterPro" id="IPR046342">
    <property type="entry name" value="CBS_dom_sf"/>
</dbReference>
<evidence type="ECO:0000256" key="6">
    <source>
        <dbReference type="ARBA" id="ARBA00022692"/>
    </source>
</evidence>
<feature type="transmembrane region" description="Helical" evidence="19">
    <location>
        <begin position="854"/>
        <end position="876"/>
    </location>
</feature>
<evidence type="ECO:0000256" key="16">
    <source>
        <dbReference type="PROSITE-ProRule" id="PRU00703"/>
    </source>
</evidence>
<dbReference type="GO" id="GO:0006629">
    <property type="term" value="P:lipid metabolic process"/>
    <property type="evidence" value="ECO:0007669"/>
    <property type="project" value="InterPro"/>
</dbReference>
<comment type="catalytic activity">
    <reaction evidence="15">
        <text>L-homoserine + acetyl-CoA = O-acetyl-L-homoserine + CoA</text>
        <dbReference type="Rhea" id="RHEA:13701"/>
        <dbReference type="ChEBI" id="CHEBI:57287"/>
        <dbReference type="ChEBI" id="CHEBI:57288"/>
        <dbReference type="ChEBI" id="CHEBI:57476"/>
        <dbReference type="ChEBI" id="CHEBI:57716"/>
        <dbReference type="EC" id="2.3.1.31"/>
    </reaction>
</comment>
<dbReference type="FunFam" id="3.40.50.720:FF:000039">
    <property type="entry name" value="Alcohol dehydrogenase AdhP"/>
    <property type="match status" value="1"/>
</dbReference>
<evidence type="ECO:0000256" key="9">
    <source>
        <dbReference type="ARBA" id="ARBA00022989"/>
    </source>
</evidence>
<evidence type="ECO:0000256" key="12">
    <source>
        <dbReference type="ARBA" id="ARBA00023065"/>
    </source>
</evidence>
<keyword evidence="7 17" id="KW-0479">Metal-binding</keyword>
<protein>
    <recommendedName>
        <fullName evidence="4">homoserine O-acetyltransferase</fullName>
        <ecNumber evidence="4">2.3.1.31</ecNumber>
    </recommendedName>
</protein>
<evidence type="ECO:0000256" key="2">
    <source>
        <dbReference type="ARBA" id="ARBA00004141"/>
    </source>
</evidence>
<dbReference type="InterPro" id="IPR000644">
    <property type="entry name" value="CBS_dom"/>
</dbReference>
<dbReference type="Proteomes" id="UP000249619">
    <property type="component" value="Unassembled WGS sequence"/>
</dbReference>
<dbReference type="EC" id="2.3.1.31" evidence="4"/>
<keyword evidence="12" id="KW-0406">Ion transport</keyword>
<feature type="compositionally biased region" description="Polar residues" evidence="18">
    <location>
        <begin position="1285"/>
        <end position="1307"/>
    </location>
</feature>
<feature type="transmembrane region" description="Helical" evidence="19">
    <location>
        <begin position="772"/>
        <end position="789"/>
    </location>
</feature>
<keyword evidence="5" id="KW-0813">Transport</keyword>
<evidence type="ECO:0000256" key="4">
    <source>
        <dbReference type="ARBA" id="ARBA00013270"/>
    </source>
</evidence>
<keyword evidence="16" id="KW-0129">CBS domain</keyword>
<keyword evidence="13 19" id="KW-0472">Membrane</keyword>
<dbReference type="GO" id="GO:0005769">
    <property type="term" value="C:early endosome"/>
    <property type="evidence" value="ECO:0007669"/>
    <property type="project" value="TreeGrafter"/>
</dbReference>
<evidence type="ECO:0000256" key="14">
    <source>
        <dbReference type="ARBA" id="ARBA00023214"/>
    </source>
</evidence>
<evidence type="ECO:0000256" key="8">
    <source>
        <dbReference type="ARBA" id="ARBA00022833"/>
    </source>
</evidence>
<dbReference type="PROSITE" id="PS00059">
    <property type="entry name" value="ADH_ZINC"/>
    <property type="match status" value="1"/>
</dbReference>
<dbReference type="EMBL" id="QGDH01000055">
    <property type="protein sequence ID" value="RAR11748.1"/>
    <property type="molecule type" value="Genomic_DNA"/>
</dbReference>
<name>A0A364N4E3_STELY</name>
<feature type="transmembrane region" description="Helical" evidence="19">
    <location>
        <begin position="827"/>
        <end position="848"/>
    </location>
</feature>
<dbReference type="Gene3D" id="3.10.580.10">
    <property type="entry name" value="CBS-domain"/>
    <property type="match status" value="1"/>
</dbReference>
<feature type="compositionally biased region" description="Acidic residues" evidence="18">
    <location>
        <begin position="1153"/>
        <end position="1162"/>
    </location>
</feature>
<dbReference type="Pfam" id="PF00654">
    <property type="entry name" value="Voltage_CLC"/>
    <property type="match status" value="1"/>
</dbReference>
<dbReference type="InterPro" id="IPR002921">
    <property type="entry name" value="Fungal_lipase-type"/>
</dbReference>
<dbReference type="Pfam" id="PF08240">
    <property type="entry name" value="ADH_N"/>
    <property type="match status" value="1"/>
</dbReference>
<dbReference type="SMR" id="A0A364N4E3"/>
<dbReference type="SUPFAM" id="SSF50129">
    <property type="entry name" value="GroES-like"/>
    <property type="match status" value="1"/>
</dbReference>
<dbReference type="CDD" id="cd04591">
    <property type="entry name" value="CBS_pair_voltage-gated_CLC_euk_bac"/>
    <property type="match status" value="1"/>
</dbReference>
<evidence type="ECO:0000256" key="3">
    <source>
        <dbReference type="ARBA" id="ARBA00008072"/>
    </source>
</evidence>
<dbReference type="CDD" id="cd03684">
    <property type="entry name" value="ClC_3_like"/>
    <property type="match status" value="1"/>
</dbReference>
<feature type="transmembrane region" description="Helical" evidence="19">
    <location>
        <begin position="693"/>
        <end position="713"/>
    </location>
</feature>
<feature type="transmembrane region" description="Helical" evidence="19">
    <location>
        <begin position="555"/>
        <end position="574"/>
    </location>
</feature>
<dbReference type="InterPro" id="IPR020843">
    <property type="entry name" value="ER"/>
</dbReference>
<comment type="subcellular location">
    <subcellularLocation>
        <location evidence="2">Membrane</location>
        <topology evidence="2">Multi-pass membrane protein</topology>
    </subcellularLocation>
</comment>
<reference evidence="22" key="1">
    <citation type="submission" date="2018-05" db="EMBL/GenBank/DDBJ databases">
        <title>Draft genome sequence of Stemphylium lycopersici strain CIDEFI 213.</title>
        <authorList>
            <person name="Medina R."/>
            <person name="Franco M.E.E."/>
            <person name="Lucentini C.G."/>
            <person name="Saparrat M.C.N."/>
            <person name="Balatti P.A."/>
        </authorList>
    </citation>
    <scope>NUCLEOTIDE SEQUENCE [LARGE SCALE GENOMIC DNA]</scope>
    <source>
        <strain evidence="22">CIDEFI 213</strain>
    </source>
</reference>
<dbReference type="GO" id="GO:0004414">
    <property type="term" value="F:homoserine O-acetyltransferase activity"/>
    <property type="evidence" value="ECO:0007669"/>
    <property type="project" value="UniProtKB-EC"/>
</dbReference>
<dbReference type="InterPro" id="IPR013149">
    <property type="entry name" value="ADH-like_C"/>
</dbReference>
<feature type="compositionally biased region" description="Low complexity" evidence="18">
    <location>
        <begin position="1747"/>
        <end position="1756"/>
    </location>
</feature>
<evidence type="ECO:0000256" key="17">
    <source>
        <dbReference type="RuleBase" id="RU361277"/>
    </source>
</evidence>
<keyword evidence="11" id="KW-0520">NAD</keyword>
<feature type="transmembrane region" description="Helical" evidence="19">
    <location>
        <begin position="657"/>
        <end position="681"/>
    </location>
</feature>
<dbReference type="CDD" id="cd00519">
    <property type="entry name" value="Lipase_3"/>
    <property type="match status" value="1"/>
</dbReference>
<dbReference type="SMART" id="SM00829">
    <property type="entry name" value="PKS_ER"/>
    <property type="match status" value="1"/>
</dbReference>
<dbReference type="Gene3D" id="3.40.50.720">
    <property type="entry name" value="NAD(P)-binding Rossmann-like Domain"/>
    <property type="match status" value="1"/>
</dbReference>